<reference evidence="2 3" key="1">
    <citation type="journal article" date="2015" name="Nature">
        <title>rRNA introns, odd ribosomes, and small enigmatic genomes across a large radiation of phyla.</title>
        <authorList>
            <person name="Brown C.T."/>
            <person name="Hug L.A."/>
            <person name="Thomas B.C."/>
            <person name="Sharon I."/>
            <person name="Castelle C.J."/>
            <person name="Singh A."/>
            <person name="Wilkins M.J."/>
            <person name="Williams K.H."/>
            <person name="Banfield J.F."/>
        </authorList>
    </citation>
    <scope>NUCLEOTIDE SEQUENCE [LARGE SCALE GENOMIC DNA]</scope>
</reference>
<organism evidence="2 3">
    <name type="scientific">candidate division CPR2 bacterium GW2011_GWC2_39_10</name>
    <dbReference type="NCBI Taxonomy" id="1618345"/>
    <lineage>
        <taxon>Bacteria</taxon>
        <taxon>Bacteria division CPR2</taxon>
    </lineage>
</organism>
<dbReference type="AlphaFoldDB" id="A0A0G0PA35"/>
<dbReference type="InterPro" id="IPR024414">
    <property type="entry name" value="Uncharacterised_PrgI"/>
</dbReference>
<evidence type="ECO:0000256" key="1">
    <source>
        <dbReference type="SAM" id="Phobius"/>
    </source>
</evidence>
<evidence type="ECO:0008006" key="4">
    <source>
        <dbReference type="Google" id="ProtNLM"/>
    </source>
</evidence>
<accession>A0A0G0PA35</accession>
<keyword evidence="1" id="KW-0472">Membrane</keyword>
<keyword evidence="1" id="KW-1133">Transmembrane helix</keyword>
<dbReference type="EMBL" id="LBVV01000005">
    <property type="protein sequence ID" value="KKQ95004.1"/>
    <property type="molecule type" value="Genomic_DNA"/>
</dbReference>
<gene>
    <name evidence="2" type="ORF">UT18_C0005G0014</name>
</gene>
<protein>
    <recommendedName>
        <fullName evidence="4">PrgI family protein</fullName>
    </recommendedName>
</protein>
<dbReference type="STRING" id="1618345.UT18_C0005G0014"/>
<dbReference type="Pfam" id="PF12666">
    <property type="entry name" value="PrgI"/>
    <property type="match status" value="1"/>
</dbReference>
<dbReference type="Proteomes" id="UP000034207">
    <property type="component" value="Unassembled WGS sequence"/>
</dbReference>
<comment type="caution">
    <text evidence="2">The sequence shown here is derived from an EMBL/GenBank/DDBJ whole genome shotgun (WGS) entry which is preliminary data.</text>
</comment>
<name>A0A0G0PA35_UNCC2</name>
<feature type="transmembrane region" description="Helical" evidence="1">
    <location>
        <begin position="49"/>
        <end position="68"/>
    </location>
</feature>
<evidence type="ECO:0000313" key="2">
    <source>
        <dbReference type="EMBL" id="KKQ95004.1"/>
    </source>
</evidence>
<feature type="transmembrane region" description="Helical" evidence="1">
    <location>
        <begin position="26"/>
        <end position="43"/>
    </location>
</feature>
<evidence type="ECO:0000313" key="3">
    <source>
        <dbReference type="Proteomes" id="UP000034207"/>
    </source>
</evidence>
<proteinExistence type="predicted"/>
<sequence>MSLQYKVPENIDMEDKVIGLLTLKQFLYIFAAIALFATCYSIFKPKNLAIFTFTLSPAFMLAGMMAFFRPNDRPMESFLLSALQFLLNARKRIWRRETSNITDIIIKKPEKKEETPHKQVPARSQLEVLARVVDTAGWGQEGLDNTGRIKAPEYNKMLENTLVDPQEETDKQKNGLTKYIESVTAKHEKQKPEPTVGQMTTMEPEQQKFDYEQDAIQLADSDIIKMAQDYSKHKKK</sequence>
<keyword evidence="1" id="KW-0812">Transmembrane</keyword>